<protein>
    <submittedName>
        <fullName evidence="1">Uncharacterized protein</fullName>
    </submittedName>
</protein>
<comment type="caution">
    <text evidence="1">The sequence shown here is derived from an EMBL/GenBank/DDBJ whole genome shotgun (WGS) entry which is preliminary data.</text>
</comment>
<evidence type="ECO:0000313" key="1">
    <source>
        <dbReference type="EMBL" id="KAJ9065326.1"/>
    </source>
</evidence>
<name>A0ACC2SSG2_9FUNG</name>
<dbReference type="Proteomes" id="UP001165960">
    <property type="component" value="Unassembled WGS sequence"/>
</dbReference>
<evidence type="ECO:0000313" key="2">
    <source>
        <dbReference type="Proteomes" id="UP001165960"/>
    </source>
</evidence>
<sequence>MRKEPLFAPEAQDTVVVPYVKQLALPVTEVTHKSDSAKKISQLLKSVHVTASLEKLNGSSLTLSTALESFLSKYKNMDVYRVMSLVTDTRDRKDYTYIDIMVHKVEVSAIIDSDTPGNIVCVSCLSVPKVCPGS</sequence>
<organism evidence="1 2">
    <name type="scientific">Entomophthora muscae</name>
    <dbReference type="NCBI Taxonomy" id="34485"/>
    <lineage>
        <taxon>Eukaryota</taxon>
        <taxon>Fungi</taxon>
        <taxon>Fungi incertae sedis</taxon>
        <taxon>Zoopagomycota</taxon>
        <taxon>Entomophthoromycotina</taxon>
        <taxon>Entomophthoromycetes</taxon>
        <taxon>Entomophthorales</taxon>
        <taxon>Entomophthoraceae</taxon>
        <taxon>Entomophthora</taxon>
    </lineage>
</organism>
<gene>
    <name evidence="1" type="ORF">DSO57_1020818</name>
</gene>
<proteinExistence type="predicted"/>
<keyword evidence="2" id="KW-1185">Reference proteome</keyword>
<accession>A0ACC2SSG2</accession>
<reference evidence="1" key="1">
    <citation type="submission" date="2022-04" db="EMBL/GenBank/DDBJ databases">
        <title>Genome of the entomopathogenic fungus Entomophthora muscae.</title>
        <authorList>
            <person name="Elya C."/>
            <person name="Lovett B.R."/>
            <person name="Lee E."/>
            <person name="Macias A.M."/>
            <person name="Hajek A.E."/>
            <person name="De Bivort B.L."/>
            <person name="Kasson M.T."/>
            <person name="De Fine Licht H.H."/>
            <person name="Stajich J.E."/>
        </authorList>
    </citation>
    <scope>NUCLEOTIDE SEQUENCE</scope>
    <source>
        <strain evidence="1">Berkeley</strain>
    </source>
</reference>
<dbReference type="EMBL" id="QTSX02004359">
    <property type="protein sequence ID" value="KAJ9065326.1"/>
    <property type="molecule type" value="Genomic_DNA"/>
</dbReference>